<dbReference type="GO" id="GO:0003955">
    <property type="term" value="F:NAD(P)H dehydrogenase (quinone) activity"/>
    <property type="evidence" value="ECO:0007669"/>
    <property type="project" value="TreeGrafter"/>
</dbReference>
<dbReference type="PANTHER" id="PTHR30546">
    <property type="entry name" value="FLAVODOXIN-RELATED PROTEIN WRBA-RELATED"/>
    <property type="match status" value="1"/>
</dbReference>
<keyword evidence="5" id="KW-1185">Reference proteome</keyword>
<dbReference type="Proteomes" id="UP000322873">
    <property type="component" value="Unassembled WGS sequence"/>
</dbReference>
<evidence type="ECO:0000313" key="5">
    <source>
        <dbReference type="Proteomes" id="UP000322873"/>
    </source>
</evidence>
<gene>
    <name evidence="4" type="ORF">EYC84_002762</name>
</gene>
<dbReference type="PROSITE" id="PS50902">
    <property type="entry name" value="FLAVODOXIN_LIKE"/>
    <property type="match status" value="1"/>
</dbReference>
<reference evidence="4 5" key="1">
    <citation type="submission" date="2019-06" db="EMBL/GenBank/DDBJ databases">
        <title>Genome Sequence of the Brown Rot Fungal Pathogen Monilinia fructicola.</title>
        <authorList>
            <person name="De Miccolis Angelini R.M."/>
            <person name="Landi L."/>
            <person name="Abate D."/>
            <person name="Pollastro S."/>
            <person name="Romanazzi G."/>
            <person name="Faretra F."/>
        </authorList>
    </citation>
    <scope>NUCLEOTIDE SEQUENCE [LARGE SCALE GENOMIC DNA]</scope>
    <source>
        <strain evidence="4 5">Mfrc123</strain>
    </source>
</reference>
<dbReference type="GO" id="GO:0010181">
    <property type="term" value="F:FMN binding"/>
    <property type="evidence" value="ECO:0007669"/>
    <property type="project" value="InterPro"/>
</dbReference>
<organism evidence="4 5">
    <name type="scientific">Monilinia fructicola</name>
    <name type="common">Brown rot fungus</name>
    <name type="synonym">Ciboria fructicola</name>
    <dbReference type="NCBI Taxonomy" id="38448"/>
    <lineage>
        <taxon>Eukaryota</taxon>
        <taxon>Fungi</taxon>
        <taxon>Dikarya</taxon>
        <taxon>Ascomycota</taxon>
        <taxon>Pezizomycotina</taxon>
        <taxon>Leotiomycetes</taxon>
        <taxon>Helotiales</taxon>
        <taxon>Sclerotiniaceae</taxon>
        <taxon>Monilinia</taxon>
    </lineage>
</organism>
<feature type="region of interest" description="Disordered" evidence="2">
    <location>
        <begin position="191"/>
        <end position="237"/>
    </location>
</feature>
<dbReference type="PANTHER" id="PTHR30546:SF23">
    <property type="entry name" value="FLAVOPROTEIN-LIKE PROTEIN YCP4-RELATED"/>
    <property type="match status" value="1"/>
</dbReference>
<dbReference type="Gene3D" id="3.40.50.360">
    <property type="match status" value="1"/>
</dbReference>
<dbReference type="InterPro" id="IPR005025">
    <property type="entry name" value="FMN_Rdtase-like_dom"/>
</dbReference>
<evidence type="ECO:0000259" key="3">
    <source>
        <dbReference type="PROSITE" id="PS50902"/>
    </source>
</evidence>
<evidence type="ECO:0000313" key="4">
    <source>
        <dbReference type="EMBL" id="KAA8570491.1"/>
    </source>
</evidence>
<evidence type="ECO:0000256" key="1">
    <source>
        <dbReference type="ARBA" id="ARBA00006961"/>
    </source>
</evidence>
<protein>
    <recommendedName>
        <fullName evidence="3">Flavodoxin-like domain-containing protein</fullName>
    </recommendedName>
</protein>
<comment type="similarity">
    <text evidence="1">Belongs to the WrbA family.</text>
</comment>
<dbReference type="VEuPathDB" id="FungiDB:MFRU_031g00720"/>
<accession>A0A5M9JMK9</accession>
<dbReference type="GO" id="GO:0016020">
    <property type="term" value="C:membrane"/>
    <property type="evidence" value="ECO:0007669"/>
    <property type="project" value="TreeGrafter"/>
</dbReference>
<dbReference type="InterPro" id="IPR029039">
    <property type="entry name" value="Flavoprotein-like_sf"/>
</dbReference>
<comment type="caution">
    <text evidence="4">The sequence shown here is derived from an EMBL/GenBank/DDBJ whole genome shotgun (WGS) entry which is preliminary data.</text>
</comment>
<dbReference type="AlphaFoldDB" id="A0A5M9JMK9"/>
<proteinExistence type="inferred from homology"/>
<dbReference type="SUPFAM" id="SSF52218">
    <property type="entry name" value="Flavoproteins"/>
    <property type="match status" value="1"/>
</dbReference>
<evidence type="ECO:0000256" key="2">
    <source>
        <dbReference type="SAM" id="MobiDB-lite"/>
    </source>
</evidence>
<feature type="domain" description="Flavodoxin-like" evidence="3">
    <location>
        <begin position="5"/>
        <end position="237"/>
    </location>
</feature>
<dbReference type="InterPro" id="IPR008254">
    <property type="entry name" value="Flavodoxin/NO_synth"/>
</dbReference>
<sequence length="237" mass="26742">MAPKVAIVFYSLYGHIQQLAEAEKEGLKKAGIEADLFQVPETLPKEVLTKMHAPPKSNIPTIDPATLATYDAFLFGIPTRYGNFPAQWKAFWDATGSQWQTGGEHRARVALHARPPRHHLRAAGLRPLVRPAGQHHRGARRLAVGRRILCCRRRIPSTIPPRARARDHPRRGIRPRHRQGELCVTRWLCDNDDDDDSKREGSAKARKGRNDERWSSEPEPADQWENGGRASRGRGEG</sequence>
<dbReference type="Pfam" id="PF03358">
    <property type="entry name" value="FMN_red"/>
    <property type="match status" value="1"/>
</dbReference>
<feature type="compositionally biased region" description="Basic and acidic residues" evidence="2">
    <location>
        <begin position="196"/>
        <end position="216"/>
    </location>
</feature>
<dbReference type="EMBL" id="VICG01000007">
    <property type="protein sequence ID" value="KAA8570491.1"/>
    <property type="molecule type" value="Genomic_DNA"/>
</dbReference>
<name>A0A5M9JMK9_MONFR</name>